<reference evidence="2 3" key="1">
    <citation type="submission" date="2017-10" db="EMBL/GenBank/DDBJ databases">
        <title>Genomics of the genus Arcobacter.</title>
        <authorList>
            <person name="Perez-Cataluna A."/>
            <person name="Figueras M.J."/>
        </authorList>
    </citation>
    <scope>NUCLEOTIDE SEQUENCE [LARGE SCALE GENOMIC DNA]</scope>
    <source>
        <strain evidence="2 3">CECT 8993</strain>
    </source>
</reference>
<dbReference type="AlphaFoldDB" id="A0A4Q0YBG0"/>
<proteinExistence type="predicted"/>
<protein>
    <recommendedName>
        <fullName evidence="1">Primase C-terminal 1 domain-containing protein</fullName>
    </recommendedName>
</protein>
<comment type="caution">
    <text evidence="2">The sequence shown here is derived from an EMBL/GenBank/DDBJ whole genome shotgun (WGS) entry which is preliminary data.</text>
</comment>
<dbReference type="Proteomes" id="UP000290172">
    <property type="component" value="Unassembled WGS sequence"/>
</dbReference>
<organism evidence="2 3">
    <name type="scientific">Halarcobacter ebronensis</name>
    <dbReference type="NCBI Taxonomy" id="1462615"/>
    <lineage>
        <taxon>Bacteria</taxon>
        <taxon>Pseudomonadati</taxon>
        <taxon>Campylobacterota</taxon>
        <taxon>Epsilonproteobacteria</taxon>
        <taxon>Campylobacterales</taxon>
        <taxon>Arcobacteraceae</taxon>
        <taxon>Halarcobacter</taxon>
    </lineage>
</organism>
<dbReference type="EMBL" id="PDKJ01000008">
    <property type="protein sequence ID" value="RXJ67677.1"/>
    <property type="molecule type" value="Genomic_DNA"/>
</dbReference>
<accession>A0A4Q0YBG0</accession>
<sequence length="377" mass="44566">MTQLQQYKTEKEELKELLIKNLPSKIKAGNEKHLSNVTEYKTIIALNKCKFINFNTSERISFMVFDIDSFKNKTALEYFKNIDGFLAYISEKIGLEPSYILETQKGFHFAYHLKNHIFTKQEKALKYLLDVKRTITELLKCDEIASHRLHGVWRNPLLHTHYYSEQINYELKDFRDIIPKIEYKNRSVRLNIKVDDNELVQGQRNHSLFKYAMRFAKGQDILTKDDIFEFLSDINESKDVNLQNSELNQIASSVFKYWQNGTIRYGSIKVDKDINEGAMEFPKMRNLSKEEYDLETKHRQKQSALRTSLIRDKEKNKKQLLEAKRDFNTKRAEKNQVKVLDAIVELENRNEKITFSAIAKLTSLDRKTVKKYFPSFT</sequence>
<gene>
    <name evidence="2" type="ORF">CRV08_09915</name>
</gene>
<evidence type="ECO:0000259" key="1">
    <source>
        <dbReference type="Pfam" id="PF08708"/>
    </source>
</evidence>
<evidence type="ECO:0000313" key="3">
    <source>
        <dbReference type="Proteomes" id="UP000290172"/>
    </source>
</evidence>
<dbReference type="Pfam" id="PF08708">
    <property type="entry name" value="PriCT_1"/>
    <property type="match status" value="1"/>
</dbReference>
<name>A0A4Q0YBG0_9BACT</name>
<feature type="domain" description="Primase C-terminal 1" evidence="1">
    <location>
        <begin position="197"/>
        <end position="258"/>
    </location>
</feature>
<dbReference type="RefSeq" id="WP_128981634.1">
    <property type="nucleotide sequence ID" value="NZ_PDKJ01000008.1"/>
</dbReference>
<evidence type="ECO:0000313" key="2">
    <source>
        <dbReference type="EMBL" id="RXJ67677.1"/>
    </source>
</evidence>
<dbReference type="InterPro" id="IPR014820">
    <property type="entry name" value="PriCT_1"/>
</dbReference>